<keyword evidence="2" id="KW-0812">Transmembrane</keyword>
<keyword evidence="2" id="KW-1133">Transmembrane helix</keyword>
<feature type="region of interest" description="Disordered" evidence="1">
    <location>
        <begin position="63"/>
        <end position="86"/>
    </location>
</feature>
<proteinExistence type="predicted"/>
<evidence type="ECO:0000256" key="2">
    <source>
        <dbReference type="SAM" id="Phobius"/>
    </source>
</evidence>
<name>A0A9E6UL08_9HYPH</name>
<dbReference type="Proteomes" id="UP000825701">
    <property type="component" value="Chromosome"/>
</dbReference>
<sequence>MRLGAGSIGARLACAAAAVSTGGCALSPGQEGIPIVPIVMMAAGLAFLAYGVTLTPAYRRRFQDAPPAADPESGSAGRQPPDQETR</sequence>
<evidence type="ECO:0000313" key="4">
    <source>
        <dbReference type="Proteomes" id="UP000825701"/>
    </source>
</evidence>
<evidence type="ECO:0000313" key="3">
    <source>
        <dbReference type="EMBL" id="QZN98455.1"/>
    </source>
</evidence>
<keyword evidence="2" id="KW-0472">Membrane</keyword>
<dbReference type="RefSeq" id="WP_261401380.1">
    <property type="nucleotide sequence ID" value="NZ_CP081869.1"/>
</dbReference>
<gene>
    <name evidence="3" type="ORF">K6K41_15420</name>
</gene>
<evidence type="ECO:0000256" key="1">
    <source>
        <dbReference type="SAM" id="MobiDB-lite"/>
    </source>
</evidence>
<keyword evidence="4" id="KW-1185">Reference proteome</keyword>
<reference evidence="3" key="1">
    <citation type="submission" date="2021-08" db="EMBL/GenBank/DDBJ databases">
        <authorList>
            <person name="Zhang H."/>
            <person name="Xu M."/>
            <person name="Yu Z."/>
            <person name="Yang L."/>
            <person name="Cai Y."/>
        </authorList>
    </citation>
    <scope>NUCLEOTIDE SEQUENCE</scope>
    <source>
        <strain evidence="3">CHL1</strain>
    </source>
</reference>
<dbReference type="EMBL" id="CP081869">
    <property type="protein sequence ID" value="QZN98455.1"/>
    <property type="molecule type" value="Genomic_DNA"/>
</dbReference>
<dbReference type="KEGG" id="cmet:K6K41_15420"/>
<feature type="transmembrane region" description="Helical" evidence="2">
    <location>
        <begin position="32"/>
        <end position="52"/>
    </location>
</feature>
<dbReference type="AlphaFoldDB" id="A0A9E6UL08"/>
<accession>A0A9E6UL08</accession>
<organism evidence="3 4">
    <name type="scientific">Chenggangzhangella methanolivorans</name>
    <dbReference type="NCBI Taxonomy" id="1437009"/>
    <lineage>
        <taxon>Bacteria</taxon>
        <taxon>Pseudomonadati</taxon>
        <taxon>Pseudomonadota</taxon>
        <taxon>Alphaproteobacteria</taxon>
        <taxon>Hyphomicrobiales</taxon>
        <taxon>Methylopilaceae</taxon>
        <taxon>Chenggangzhangella</taxon>
    </lineage>
</organism>
<protein>
    <recommendedName>
        <fullName evidence="5">Lipoprotein</fullName>
    </recommendedName>
</protein>
<evidence type="ECO:0008006" key="5">
    <source>
        <dbReference type="Google" id="ProtNLM"/>
    </source>
</evidence>
<dbReference type="PROSITE" id="PS51257">
    <property type="entry name" value="PROKAR_LIPOPROTEIN"/>
    <property type="match status" value="1"/>
</dbReference>